<dbReference type="InterPro" id="IPR010559">
    <property type="entry name" value="Sig_transdc_His_kin_internal"/>
</dbReference>
<keyword evidence="9" id="KW-0808">Transferase</keyword>
<accession>A0A318L0K2</accession>
<dbReference type="InterPro" id="IPR051552">
    <property type="entry name" value="HptR"/>
</dbReference>
<keyword evidence="2" id="KW-1003">Cell membrane</keyword>
<evidence type="ECO:0000256" key="6">
    <source>
        <dbReference type="SAM" id="Coils"/>
    </source>
</evidence>
<dbReference type="InterPro" id="IPR036890">
    <property type="entry name" value="HATPase_C_sf"/>
</dbReference>
<evidence type="ECO:0000256" key="4">
    <source>
        <dbReference type="ARBA" id="ARBA00022989"/>
    </source>
</evidence>
<protein>
    <submittedName>
        <fullName evidence="9">Two-component system sensor histidine kinase YesM</fullName>
    </submittedName>
</protein>
<sequence length="567" mass="64941">MKKLKKLIHRFDFQINAFYFSAAVFIIALISIPIYYSVSQLLINESIVSTQNVLEMSSMNIETYIDKTKAEASVFAENLTLQAYLQNQTDDLSDIEHYIQSILNHDDYIRSVIIVAKDGRIISNEQDMGMTTSADMMEEDWYKNAIHNTMPILTGARMQSFSSDMNDIVISTSTEIKDAEGNNLGVLLIDMDYHVIAHYLQAVEMGDGGYVYIINQNGQLVYHKDPDYIKDLSKQKELQALLSKGSCFDEKNNLLIHQTKIDHTDWTLVGVLPMNTLSILKRQLMEHVIFIIIIIFLVVVLIGRTFLGRLSSPMKKLEKGMLEIEQLSEIQLPDRSYYEVEAFTNSYNLMIRKIKNLMRELTANEERLKEAEISALIAQINPHFLYNTLDTIIWMAEFRDYEKVISLTKSLAAFFRLSLANGKELVSLKDELEHVKQYLLIQQERYGEKLTFAIKVDKAIQDILIPKITLQPIVENSIDHGIKNSERSGHIEICAEYTDEEVNLLVKDDGVGFDPAILTAKTKGVGLHNVEQRIKLYYGENYGLTINSKPQTGCTVIIHIHRFLKMR</sequence>
<evidence type="ECO:0000256" key="3">
    <source>
        <dbReference type="ARBA" id="ARBA00022692"/>
    </source>
</evidence>
<feature type="domain" description="Histidine kinase/HSP90-like ATPase" evidence="8">
    <location>
        <begin position="465"/>
        <end position="564"/>
    </location>
</feature>
<evidence type="ECO:0000256" key="7">
    <source>
        <dbReference type="SAM" id="Phobius"/>
    </source>
</evidence>
<evidence type="ECO:0000256" key="1">
    <source>
        <dbReference type="ARBA" id="ARBA00004651"/>
    </source>
</evidence>
<name>A0A318L0K2_9FIRM</name>
<dbReference type="OrthoDB" id="138378at2"/>
<dbReference type="CDD" id="cd18773">
    <property type="entry name" value="PDC1_HK_sensor"/>
    <property type="match status" value="1"/>
</dbReference>
<keyword evidence="10" id="KW-1185">Reference proteome</keyword>
<keyword evidence="3 7" id="KW-0812">Transmembrane</keyword>
<feature type="coiled-coil region" evidence="6">
    <location>
        <begin position="347"/>
        <end position="374"/>
    </location>
</feature>
<dbReference type="PANTHER" id="PTHR42713">
    <property type="entry name" value="HISTIDINE KINASE-RELATED"/>
    <property type="match status" value="1"/>
</dbReference>
<proteinExistence type="predicted"/>
<evidence type="ECO:0000256" key="2">
    <source>
        <dbReference type="ARBA" id="ARBA00022475"/>
    </source>
</evidence>
<dbReference type="AlphaFoldDB" id="A0A318L0K2"/>
<dbReference type="Pfam" id="PF06580">
    <property type="entry name" value="His_kinase"/>
    <property type="match status" value="1"/>
</dbReference>
<evidence type="ECO:0000313" key="9">
    <source>
        <dbReference type="EMBL" id="PXX81475.1"/>
    </source>
</evidence>
<dbReference type="Gene3D" id="3.30.565.10">
    <property type="entry name" value="Histidine kinase-like ATPase, C-terminal domain"/>
    <property type="match status" value="1"/>
</dbReference>
<keyword evidence="5 7" id="KW-0472">Membrane</keyword>
<dbReference type="SMART" id="SM00387">
    <property type="entry name" value="HATPase_c"/>
    <property type="match status" value="1"/>
</dbReference>
<gene>
    <name evidence="9" type="ORF">DES51_10180</name>
</gene>
<organism evidence="9 10">
    <name type="scientific">Dielma fastidiosa</name>
    <dbReference type="NCBI Taxonomy" id="1034346"/>
    <lineage>
        <taxon>Bacteria</taxon>
        <taxon>Bacillati</taxon>
        <taxon>Bacillota</taxon>
        <taxon>Erysipelotrichia</taxon>
        <taxon>Erysipelotrichales</taxon>
        <taxon>Erysipelotrichaceae</taxon>
        <taxon>Dielma</taxon>
    </lineage>
</organism>
<dbReference type="PANTHER" id="PTHR42713:SF2">
    <property type="entry name" value="TWO-COMPONENT SENSOR KINASE YESM"/>
    <property type="match status" value="1"/>
</dbReference>
<comment type="caution">
    <text evidence="9">The sequence shown here is derived from an EMBL/GenBank/DDBJ whole genome shotgun (WGS) entry which is preliminary data.</text>
</comment>
<keyword evidence="4 7" id="KW-1133">Transmembrane helix</keyword>
<dbReference type="STRING" id="1034346.GCA_000313565_00079"/>
<evidence type="ECO:0000256" key="5">
    <source>
        <dbReference type="ARBA" id="ARBA00023136"/>
    </source>
</evidence>
<evidence type="ECO:0000313" key="10">
    <source>
        <dbReference type="Proteomes" id="UP000247612"/>
    </source>
</evidence>
<dbReference type="Gene3D" id="3.30.450.20">
    <property type="entry name" value="PAS domain"/>
    <property type="match status" value="2"/>
</dbReference>
<dbReference type="GO" id="GO:0000155">
    <property type="term" value="F:phosphorelay sensor kinase activity"/>
    <property type="evidence" value="ECO:0007669"/>
    <property type="project" value="InterPro"/>
</dbReference>
<feature type="transmembrane region" description="Helical" evidence="7">
    <location>
        <begin position="16"/>
        <end position="36"/>
    </location>
</feature>
<dbReference type="CDD" id="cd12912">
    <property type="entry name" value="PDC2_MCP_like"/>
    <property type="match status" value="1"/>
</dbReference>
<dbReference type="Pfam" id="PF02743">
    <property type="entry name" value="dCache_1"/>
    <property type="match status" value="1"/>
</dbReference>
<dbReference type="Proteomes" id="UP000247612">
    <property type="component" value="Unassembled WGS sequence"/>
</dbReference>
<feature type="transmembrane region" description="Helical" evidence="7">
    <location>
        <begin position="288"/>
        <end position="307"/>
    </location>
</feature>
<dbReference type="GO" id="GO:0005886">
    <property type="term" value="C:plasma membrane"/>
    <property type="evidence" value="ECO:0007669"/>
    <property type="project" value="UniProtKB-SubCell"/>
</dbReference>
<dbReference type="InterPro" id="IPR003594">
    <property type="entry name" value="HATPase_dom"/>
</dbReference>
<dbReference type="Gene3D" id="6.10.340.10">
    <property type="match status" value="1"/>
</dbReference>
<dbReference type="SUPFAM" id="SSF55874">
    <property type="entry name" value="ATPase domain of HSP90 chaperone/DNA topoisomerase II/histidine kinase"/>
    <property type="match status" value="1"/>
</dbReference>
<dbReference type="InterPro" id="IPR033479">
    <property type="entry name" value="dCache_1"/>
</dbReference>
<dbReference type="EMBL" id="QJKH01000001">
    <property type="protein sequence ID" value="PXX81475.1"/>
    <property type="molecule type" value="Genomic_DNA"/>
</dbReference>
<comment type="subcellular location">
    <subcellularLocation>
        <location evidence="1">Cell membrane</location>
        <topology evidence="1">Multi-pass membrane protein</topology>
    </subcellularLocation>
</comment>
<reference evidence="9 10" key="1">
    <citation type="submission" date="2018-05" db="EMBL/GenBank/DDBJ databases">
        <title>Genomic Encyclopedia of Type Strains, Phase IV (KMG-IV): sequencing the most valuable type-strain genomes for metagenomic binning, comparative biology and taxonomic classification.</title>
        <authorList>
            <person name="Goeker M."/>
        </authorList>
    </citation>
    <scope>NUCLEOTIDE SEQUENCE [LARGE SCALE GENOMIC DNA]</scope>
    <source>
        <strain evidence="9 10">JC118</strain>
    </source>
</reference>
<dbReference type="RefSeq" id="WP_022936391.1">
    <property type="nucleotide sequence ID" value="NZ_CABKRQ010000001.1"/>
</dbReference>
<keyword evidence="9" id="KW-0418">Kinase</keyword>
<keyword evidence="6" id="KW-0175">Coiled coil</keyword>
<evidence type="ECO:0000259" key="8">
    <source>
        <dbReference type="SMART" id="SM00387"/>
    </source>
</evidence>
<dbReference type="Pfam" id="PF02518">
    <property type="entry name" value="HATPase_c"/>
    <property type="match status" value="1"/>
</dbReference>